<dbReference type="PANTHER" id="PTHR42697:SF3">
    <property type="entry name" value="ENDONUCLEASE 8 1"/>
    <property type="match status" value="1"/>
</dbReference>
<dbReference type="SMART" id="SM00898">
    <property type="entry name" value="Fapy_DNA_glyco"/>
    <property type="match status" value="1"/>
</dbReference>
<dbReference type="EC" id="4.2.99.18" evidence="3"/>
<comment type="similarity">
    <text evidence="2">Belongs to the FPG family.</text>
</comment>
<evidence type="ECO:0000313" key="17">
    <source>
        <dbReference type="Proteomes" id="UP000186465"/>
    </source>
</evidence>
<evidence type="ECO:0000256" key="11">
    <source>
        <dbReference type="ARBA" id="ARBA00023239"/>
    </source>
</evidence>
<keyword evidence="12" id="KW-0511">Multifunctional enzyme</keyword>
<keyword evidence="11" id="KW-0456">Lyase</keyword>
<dbReference type="InterPro" id="IPR000214">
    <property type="entry name" value="Znf_DNA_glyclase/AP_lyase"/>
</dbReference>
<evidence type="ECO:0000256" key="3">
    <source>
        <dbReference type="ARBA" id="ARBA00012720"/>
    </source>
</evidence>
<evidence type="ECO:0000256" key="10">
    <source>
        <dbReference type="ARBA" id="ARBA00023204"/>
    </source>
</evidence>
<reference evidence="17" key="1">
    <citation type="submission" date="2016-11" db="EMBL/GenBank/DDBJ databases">
        <title>Actinomyces gypaetusis sp. nov. isolated from Gypaetus barbatus in Qinghai Tibet Plateau China.</title>
        <authorList>
            <person name="Meng X."/>
        </authorList>
    </citation>
    <scope>NUCLEOTIDE SEQUENCE [LARGE SCALE GENOMIC DNA]</scope>
    <source>
        <strain evidence="17">DSM 15383</strain>
    </source>
</reference>
<evidence type="ECO:0000256" key="14">
    <source>
        <dbReference type="PROSITE-ProRule" id="PRU00391"/>
    </source>
</evidence>
<dbReference type="SUPFAM" id="SSF46946">
    <property type="entry name" value="S13-like H2TH domain"/>
    <property type="match status" value="1"/>
</dbReference>
<protein>
    <recommendedName>
        <fullName evidence="3">DNA-(apurinic or apyrimidinic site) lyase</fullName>
        <ecNumber evidence="3">4.2.99.18</ecNumber>
    </recommendedName>
</protein>
<keyword evidence="13" id="KW-0326">Glycosidase</keyword>
<keyword evidence="9" id="KW-0238">DNA-binding</keyword>
<sequence>MPEGHSIHRVAGALTSIFAREQVQARSPQGRFIAGAQILDGQQAGVAQAWGKHLFLPFRPTSQPGGEGDTDLAKLQAGADTGYPNWLHVHLGLYGSWRFDTDQSHPLPHAIGAPRVRIGEGDERVEDAGSTETWLLPQPRGQVRLRLHTEHAVADLSGPNRCEILDPVQVADTLDKLGPDPIRDHSGDEDRFVTLMRRRSIPIGQAVMDQSICAGPGNIYRAECLFRTRINPNRAAKQVSENRLRTLWRDLVVALREGVRDGKIITVPTELVPAHIAPEDKEARRFAVYHRTGRSCLRCGATVREKNLAGRKLFWCPGCQN</sequence>
<dbReference type="CDD" id="cd08970">
    <property type="entry name" value="AcNei1_N"/>
    <property type="match status" value="1"/>
</dbReference>
<keyword evidence="17" id="KW-1185">Reference proteome</keyword>
<evidence type="ECO:0000256" key="9">
    <source>
        <dbReference type="ARBA" id="ARBA00023125"/>
    </source>
</evidence>
<dbReference type="RefSeq" id="WP_075361827.1">
    <property type="nucleotide sequence ID" value="NZ_MPDM01000006.1"/>
</dbReference>
<dbReference type="AlphaFoldDB" id="A0A1Q5PLY8"/>
<keyword evidence="4" id="KW-0479">Metal-binding</keyword>
<comment type="cofactor">
    <cofactor evidence="1">
        <name>Zn(2+)</name>
        <dbReference type="ChEBI" id="CHEBI:29105"/>
    </cofactor>
</comment>
<keyword evidence="10" id="KW-0234">DNA repair</keyword>
<evidence type="ECO:0000256" key="4">
    <source>
        <dbReference type="ARBA" id="ARBA00022723"/>
    </source>
</evidence>
<dbReference type="PROSITE" id="PS51066">
    <property type="entry name" value="ZF_FPG_2"/>
    <property type="match status" value="1"/>
</dbReference>
<dbReference type="OrthoDB" id="9800855at2"/>
<accession>A0A1Q5PLY8</accession>
<dbReference type="InterPro" id="IPR010663">
    <property type="entry name" value="Znf_FPG/IleRS"/>
</dbReference>
<keyword evidence="6 14" id="KW-0863">Zinc-finger</keyword>
<proteinExistence type="inferred from homology"/>
<dbReference type="SMART" id="SM01232">
    <property type="entry name" value="H2TH"/>
    <property type="match status" value="1"/>
</dbReference>
<dbReference type="EMBL" id="MPDM01000006">
    <property type="protein sequence ID" value="OKL48059.1"/>
    <property type="molecule type" value="Genomic_DNA"/>
</dbReference>
<evidence type="ECO:0000256" key="2">
    <source>
        <dbReference type="ARBA" id="ARBA00009409"/>
    </source>
</evidence>
<dbReference type="GO" id="GO:0003684">
    <property type="term" value="F:damaged DNA binding"/>
    <property type="evidence" value="ECO:0007669"/>
    <property type="project" value="InterPro"/>
</dbReference>
<dbReference type="InterPro" id="IPR015886">
    <property type="entry name" value="H2TH_FPG"/>
</dbReference>
<evidence type="ECO:0000256" key="8">
    <source>
        <dbReference type="ARBA" id="ARBA00022833"/>
    </source>
</evidence>
<dbReference type="GO" id="GO:0008270">
    <property type="term" value="F:zinc ion binding"/>
    <property type="evidence" value="ECO:0007669"/>
    <property type="project" value="UniProtKB-KW"/>
</dbReference>
<dbReference type="SUPFAM" id="SSF57716">
    <property type="entry name" value="Glucocorticoid receptor-like (DNA-binding domain)"/>
    <property type="match status" value="1"/>
</dbReference>
<dbReference type="InterPro" id="IPR010979">
    <property type="entry name" value="Ribosomal_uS13-like_H2TH"/>
</dbReference>
<dbReference type="GO" id="GO:0140078">
    <property type="term" value="F:class I DNA-(apurinic or apyrimidinic site) endonuclease activity"/>
    <property type="evidence" value="ECO:0007669"/>
    <property type="project" value="UniProtKB-EC"/>
</dbReference>
<dbReference type="GO" id="GO:0000703">
    <property type="term" value="F:oxidized pyrimidine nucleobase lesion DNA N-glycosylase activity"/>
    <property type="evidence" value="ECO:0007669"/>
    <property type="project" value="TreeGrafter"/>
</dbReference>
<evidence type="ECO:0000259" key="15">
    <source>
        <dbReference type="PROSITE" id="PS51066"/>
    </source>
</evidence>
<evidence type="ECO:0000256" key="13">
    <source>
        <dbReference type="ARBA" id="ARBA00023295"/>
    </source>
</evidence>
<evidence type="ECO:0000313" key="16">
    <source>
        <dbReference type="EMBL" id="OKL48059.1"/>
    </source>
</evidence>
<evidence type="ECO:0000256" key="1">
    <source>
        <dbReference type="ARBA" id="ARBA00001947"/>
    </source>
</evidence>
<dbReference type="SUPFAM" id="SSF81624">
    <property type="entry name" value="N-terminal domain of MutM-like DNA repair proteins"/>
    <property type="match status" value="1"/>
</dbReference>
<dbReference type="Pfam" id="PF06827">
    <property type="entry name" value="zf-FPG_IleRS"/>
    <property type="match status" value="1"/>
</dbReference>
<comment type="caution">
    <text evidence="16">The sequence shown here is derived from an EMBL/GenBank/DDBJ whole genome shotgun (WGS) entry which is preliminary data.</text>
</comment>
<dbReference type="Pfam" id="PF06831">
    <property type="entry name" value="H2TH"/>
    <property type="match status" value="1"/>
</dbReference>
<keyword evidence="7" id="KW-0378">Hydrolase</keyword>
<dbReference type="Gene3D" id="3.20.190.10">
    <property type="entry name" value="MutM-like, N-terminal"/>
    <property type="match status" value="1"/>
</dbReference>
<dbReference type="InterPro" id="IPR035937">
    <property type="entry name" value="FPG_N"/>
</dbReference>
<feature type="domain" description="FPG-type" evidence="15">
    <location>
        <begin position="287"/>
        <end position="321"/>
    </location>
</feature>
<organism evidence="16 17">
    <name type="scientific">Boudabousia marimammalium</name>
    <dbReference type="NCBI Taxonomy" id="156892"/>
    <lineage>
        <taxon>Bacteria</taxon>
        <taxon>Bacillati</taxon>
        <taxon>Actinomycetota</taxon>
        <taxon>Actinomycetes</taxon>
        <taxon>Actinomycetales</taxon>
        <taxon>Actinomycetaceae</taxon>
        <taxon>Boudabousia</taxon>
    </lineage>
</organism>
<evidence type="ECO:0000256" key="12">
    <source>
        <dbReference type="ARBA" id="ARBA00023268"/>
    </source>
</evidence>
<gene>
    <name evidence="16" type="ORF">BM477_06215</name>
</gene>
<dbReference type="Proteomes" id="UP000186465">
    <property type="component" value="Unassembled WGS sequence"/>
</dbReference>
<evidence type="ECO:0000256" key="6">
    <source>
        <dbReference type="ARBA" id="ARBA00022771"/>
    </source>
</evidence>
<dbReference type="Gene3D" id="1.10.8.50">
    <property type="match status" value="1"/>
</dbReference>
<name>A0A1Q5PLY8_9ACTO</name>
<evidence type="ECO:0000256" key="5">
    <source>
        <dbReference type="ARBA" id="ARBA00022763"/>
    </source>
</evidence>
<keyword evidence="8" id="KW-0862">Zinc</keyword>
<dbReference type="GO" id="GO:0006284">
    <property type="term" value="P:base-excision repair"/>
    <property type="evidence" value="ECO:0007669"/>
    <property type="project" value="InterPro"/>
</dbReference>
<keyword evidence="5" id="KW-0227">DNA damage</keyword>
<dbReference type="PANTHER" id="PTHR42697">
    <property type="entry name" value="ENDONUCLEASE 8"/>
    <property type="match status" value="1"/>
</dbReference>
<evidence type="ECO:0000256" key="7">
    <source>
        <dbReference type="ARBA" id="ARBA00022801"/>
    </source>
</evidence>
<dbReference type="InterPro" id="IPR012319">
    <property type="entry name" value="FPG_cat"/>
</dbReference>
<dbReference type="STRING" id="156892.BM477_06215"/>